<dbReference type="AlphaFoldDB" id="A0A6I8M0Y5"/>
<dbReference type="EMBL" id="CABVGP010000003">
    <property type="protein sequence ID" value="VVJ23054.1"/>
    <property type="molecule type" value="Genomic_DNA"/>
</dbReference>
<dbReference type="SUPFAM" id="SSF46955">
    <property type="entry name" value="Putative DNA-binding domain"/>
    <property type="match status" value="1"/>
</dbReference>
<keyword evidence="4" id="KW-1185">Reference proteome</keyword>
<dbReference type="PRINTS" id="PR00040">
    <property type="entry name" value="HTHMERR"/>
</dbReference>
<dbReference type="InterPro" id="IPR047057">
    <property type="entry name" value="MerR_fam"/>
</dbReference>
<feature type="domain" description="HTH merR-type" evidence="2">
    <location>
        <begin position="1"/>
        <end position="71"/>
    </location>
</feature>
<gene>
    <name evidence="3" type="ORF">AA23TX_07961</name>
</gene>
<evidence type="ECO:0000313" key="3">
    <source>
        <dbReference type="EMBL" id="VVJ23054.1"/>
    </source>
</evidence>
<dbReference type="Pfam" id="PF13411">
    <property type="entry name" value="MerR_1"/>
    <property type="match status" value="1"/>
</dbReference>
<sequence>MRYSIGELASRTGLTVKAVRFYSDRGLVPPSGRNAAGHRQYDDTARTRLDLIRTLRELGVGLATIRQVVDGEATVADVAARHADALELQIRVLRVRYAVLTAVAKRGSTPEETTLMHELARLSEVERRRLVGDFLADALGDRPDLEGVARTLTPELPEEPSPEQVEAWVELAGLTRDKEFRAILRRLVEQHEGGLRRDLAAEVRDAVTPALEAGVAPESPEARAIVDGLGRDPGQVREWLALVGDPRRERYLRLLAVVNGWAAPESLAPAFGWLAAATA</sequence>
<dbReference type="RefSeq" id="WP_155547943.1">
    <property type="nucleotide sequence ID" value="NZ_CABVGP010000003.1"/>
</dbReference>
<keyword evidence="1" id="KW-0238">DNA-binding</keyword>
<dbReference type="InterPro" id="IPR009061">
    <property type="entry name" value="DNA-bd_dom_put_sf"/>
</dbReference>
<evidence type="ECO:0000259" key="2">
    <source>
        <dbReference type="PROSITE" id="PS50937"/>
    </source>
</evidence>
<dbReference type="InterPro" id="IPR000551">
    <property type="entry name" value="MerR-type_HTH_dom"/>
</dbReference>
<protein>
    <submittedName>
        <fullName evidence="3">Transcriptional regulator</fullName>
    </submittedName>
</protein>
<dbReference type="SMART" id="SM00422">
    <property type="entry name" value="HTH_MERR"/>
    <property type="match status" value="1"/>
</dbReference>
<dbReference type="GO" id="GO:0003677">
    <property type="term" value="F:DNA binding"/>
    <property type="evidence" value="ECO:0007669"/>
    <property type="project" value="UniProtKB-KW"/>
</dbReference>
<dbReference type="GO" id="GO:0003700">
    <property type="term" value="F:DNA-binding transcription factor activity"/>
    <property type="evidence" value="ECO:0007669"/>
    <property type="project" value="InterPro"/>
</dbReference>
<name>A0A6I8M0Y5_9PSEU</name>
<dbReference type="Gene3D" id="1.10.1660.10">
    <property type="match status" value="1"/>
</dbReference>
<dbReference type="PANTHER" id="PTHR30204:SF93">
    <property type="entry name" value="HTH MERR-TYPE DOMAIN-CONTAINING PROTEIN"/>
    <property type="match status" value="1"/>
</dbReference>
<evidence type="ECO:0000313" key="4">
    <source>
        <dbReference type="Proteomes" id="UP000399805"/>
    </source>
</evidence>
<dbReference type="PANTHER" id="PTHR30204">
    <property type="entry name" value="REDOX-CYCLING DRUG-SENSING TRANSCRIPTIONAL ACTIVATOR SOXR"/>
    <property type="match status" value="1"/>
</dbReference>
<reference evidence="3 4" key="1">
    <citation type="submission" date="2019-09" db="EMBL/GenBank/DDBJ databases">
        <authorList>
            <person name="Leyn A S."/>
        </authorList>
    </citation>
    <scope>NUCLEOTIDE SEQUENCE [LARGE SCALE GENOMIC DNA]</scope>
    <source>
        <strain evidence="3">AA231_1</strain>
    </source>
</reference>
<evidence type="ECO:0000256" key="1">
    <source>
        <dbReference type="ARBA" id="ARBA00023125"/>
    </source>
</evidence>
<proteinExistence type="predicted"/>
<organism evidence="3 4">
    <name type="scientific">Amycolatopsis camponoti</name>
    <dbReference type="NCBI Taxonomy" id="2606593"/>
    <lineage>
        <taxon>Bacteria</taxon>
        <taxon>Bacillati</taxon>
        <taxon>Actinomycetota</taxon>
        <taxon>Actinomycetes</taxon>
        <taxon>Pseudonocardiales</taxon>
        <taxon>Pseudonocardiaceae</taxon>
        <taxon>Amycolatopsis</taxon>
    </lineage>
</organism>
<accession>A0A6I8M0Y5</accession>
<dbReference type="Proteomes" id="UP000399805">
    <property type="component" value="Unassembled WGS sequence"/>
</dbReference>
<dbReference type="PROSITE" id="PS50937">
    <property type="entry name" value="HTH_MERR_2"/>
    <property type="match status" value="1"/>
</dbReference>
<dbReference type="CDD" id="cd00592">
    <property type="entry name" value="HTH_MerR-like"/>
    <property type="match status" value="1"/>
</dbReference>